<dbReference type="EMBL" id="JFYO01000004">
    <property type="protein sequence ID" value="EZP28219.1"/>
    <property type="molecule type" value="Genomic_DNA"/>
</dbReference>
<dbReference type="OrthoDB" id="9767561at2"/>
<reference evidence="2 3" key="1">
    <citation type="submission" date="2014-03" db="EMBL/GenBank/DDBJ databases">
        <title>Draft Genome Sequences of 13 Willow Endophytes.</title>
        <authorList>
            <person name="Gan H.Y."/>
            <person name="Gan H.M."/>
            <person name="Savka M.A."/>
            <person name="Hudson A.O."/>
        </authorList>
    </citation>
    <scope>NUCLEOTIDE SEQUENCE [LARGE SCALE GENOMIC DNA]</scope>
    <source>
        <strain evidence="2 3">RIT293</strain>
    </source>
</reference>
<gene>
    <name evidence="2" type="ORF">BW34_01197</name>
</gene>
<dbReference type="GO" id="GO:0016491">
    <property type="term" value="F:oxidoreductase activity"/>
    <property type="evidence" value="ECO:0007669"/>
    <property type="project" value="InterPro"/>
</dbReference>
<evidence type="ECO:0000313" key="3">
    <source>
        <dbReference type="Proteomes" id="UP000024001"/>
    </source>
</evidence>
<dbReference type="Proteomes" id="UP000024001">
    <property type="component" value="Unassembled WGS sequence"/>
</dbReference>
<sequence>MTALHDVAIVGAGLAGLRAAAMLARSGRDVVVLDAGDDVGGRQRTDVVDGFRLDRGFQVLNPRYDALARAVDLADLDLRAFPVGVRVVRGTRSDVLAHPLRHPGMLPATIAGALSGLVSPADVVGAARWLMPALVRPASVADGPDATLHEAWDRAGLTGPLRRSVLEPFLTGVLADDGAETSAVYATLLTRLFALGRPGVPAQGIAVLPRRLAALARAAGADIRLSHAVDAIDVRDDRAEIGVVGGDTVAAREVIVAVGGDQVSRLTGEPAPAMRGLQTWWFGTDAGAPASALLTVDGERSGPIVNSVVMSRTAPDYAPSGRHLVSASCLLRDAADEASVRAQLTRMWGGEAASWELLRRDDIPNALPALGAPMRHRSPARLSERVVLAGDHRETPSIAGALVSGERAAQAILG</sequence>
<dbReference type="InterPro" id="IPR002937">
    <property type="entry name" value="Amino_oxidase"/>
</dbReference>
<dbReference type="eggNOG" id="COG1233">
    <property type="taxonomic scope" value="Bacteria"/>
</dbReference>
<evidence type="ECO:0000259" key="1">
    <source>
        <dbReference type="Pfam" id="PF01593"/>
    </source>
</evidence>
<accession>A0A031FTS5</accession>
<dbReference type="PRINTS" id="PR00420">
    <property type="entry name" value="RNGMNOXGNASE"/>
</dbReference>
<dbReference type="AlphaFoldDB" id="A0A031FTS5"/>
<keyword evidence="3" id="KW-1185">Reference proteome</keyword>
<dbReference type="PANTHER" id="PTHR42841">
    <property type="entry name" value="AMINE OXIDASE"/>
    <property type="match status" value="1"/>
</dbReference>
<name>A0A031FTS5_9MICO</name>
<dbReference type="PATRIC" id="fig|273677.3.peg.1180"/>
<dbReference type="Gene3D" id="3.50.50.60">
    <property type="entry name" value="FAD/NAD(P)-binding domain"/>
    <property type="match status" value="1"/>
</dbReference>
<dbReference type="RefSeq" id="WP_036310340.1">
    <property type="nucleotide sequence ID" value="NZ_JFYO01000004.1"/>
</dbReference>
<comment type="caution">
    <text evidence="2">The sequence shown here is derived from an EMBL/GenBank/DDBJ whole genome shotgun (WGS) entry which is preliminary data.</text>
</comment>
<protein>
    <submittedName>
        <fullName evidence="2">Phytoene dehydrogenase</fullName>
    </submittedName>
</protein>
<organism evidence="2 3">
    <name type="scientific">Microbacterium oleivorans</name>
    <dbReference type="NCBI Taxonomy" id="273677"/>
    <lineage>
        <taxon>Bacteria</taxon>
        <taxon>Bacillati</taxon>
        <taxon>Actinomycetota</taxon>
        <taxon>Actinomycetes</taxon>
        <taxon>Micrococcales</taxon>
        <taxon>Microbacteriaceae</taxon>
        <taxon>Microbacterium</taxon>
    </lineage>
</organism>
<dbReference type="SUPFAM" id="SSF51905">
    <property type="entry name" value="FAD/NAD(P)-binding domain"/>
    <property type="match status" value="1"/>
</dbReference>
<evidence type="ECO:0000313" key="2">
    <source>
        <dbReference type="EMBL" id="EZP28219.1"/>
    </source>
</evidence>
<dbReference type="Pfam" id="PF01593">
    <property type="entry name" value="Amino_oxidase"/>
    <property type="match status" value="1"/>
</dbReference>
<proteinExistence type="predicted"/>
<dbReference type="InterPro" id="IPR036188">
    <property type="entry name" value="FAD/NAD-bd_sf"/>
</dbReference>
<feature type="domain" description="Amine oxidase" evidence="1">
    <location>
        <begin position="14"/>
        <end position="413"/>
    </location>
</feature>